<keyword evidence="3" id="KW-1185">Reference proteome</keyword>
<evidence type="ECO:0000313" key="2">
    <source>
        <dbReference type="EMBL" id="GIY29650.1"/>
    </source>
</evidence>
<feature type="region of interest" description="Disordered" evidence="1">
    <location>
        <begin position="57"/>
        <end position="91"/>
    </location>
</feature>
<sequence>MFADFHKPSRIDCPKTRDDELLLEFYPSSKLLEREHALTIEAFLHLHSHSHSLNCSKETATHTKNRTKPVPVCRTLQGNAKHPPSPFLAVS</sequence>
<name>A0AAV4S7L9_CAEEX</name>
<dbReference type="Proteomes" id="UP001054945">
    <property type="component" value="Unassembled WGS sequence"/>
</dbReference>
<organism evidence="2 3">
    <name type="scientific">Caerostris extrusa</name>
    <name type="common">Bark spider</name>
    <name type="synonym">Caerostris bankana</name>
    <dbReference type="NCBI Taxonomy" id="172846"/>
    <lineage>
        <taxon>Eukaryota</taxon>
        <taxon>Metazoa</taxon>
        <taxon>Ecdysozoa</taxon>
        <taxon>Arthropoda</taxon>
        <taxon>Chelicerata</taxon>
        <taxon>Arachnida</taxon>
        <taxon>Araneae</taxon>
        <taxon>Araneomorphae</taxon>
        <taxon>Entelegynae</taxon>
        <taxon>Araneoidea</taxon>
        <taxon>Araneidae</taxon>
        <taxon>Caerostris</taxon>
    </lineage>
</organism>
<reference evidence="2 3" key="1">
    <citation type="submission" date="2021-06" db="EMBL/GenBank/DDBJ databases">
        <title>Caerostris extrusa draft genome.</title>
        <authorList>
            <person name="Kono N."/>
            <person name="Arakawa K."/>
        </authorList>
    </citation>
    <scope>NUCLEOTIDE SEQUENCE [LARGE SCALE GENOMIC DNA]</scope>
</reference>
<protein>
    <submittedName>
        <fullName evidence="2">Uncharacterized protein</fullName>
    </submittedName>
</protein>
<gene>
    <name evidence="2" type="ORF">CEXT_323351</name>
</gene>
<evidence type="ECO:0000256" key="1">
    <source>
        <dbReference type="SAM" id="MobiDB-lite"/>
    </source>
</evidence>
<dbReference type="AlphaFoldDB" id="A0AAV4S7L9"/>
<evidence type="ECO:0000313" key="3">
    <source>
        <dbReference type="Proteomes" id="UP001054945"/>
    </source>
</evidence>
<proteinExistence type="predicted"/>
<accession>A0AAV4S7L9</accession>
<comment type="caution">
    <text evidence="2">The sequence shown here is derived from an EMBL/GenBank/DDBJ whole genome shotgun (WGS) entry which is preliminary data.</text>
</comment>
<dbReference type="EMBL" id="BPLR01009105">
    <property type="protein sequence ID" value="GIY29650.1"/>
    <property type="molecule type" value="Genomic_DNA"/>
</dbReference>